<dbReference type="Gene3D" id="3.40.50.1820">
    <property type="entry name" value="alpha/beta hydrolase"/>
    <property type="match status" value="1"/>
</dbReference>
<dbReference type="AlphaFoldDB" id="A0A1R3RSH4"/>
<proteinExistence type="predicted"/>
<dbReference type="SUPFAM" id="SSF53474">
    <property type="entry name" value="alpha/beta-Hydrolases"/>
    <property type="match status" value="1"/>
</dbReference>
<evidence type="ECO:0000259" key="1">
    <source>
        <dbReference type="Pfam" id="PF12697"/>
    </source>
</evidence>
<dbReference type="OMA" id="DGRFRIM"/>
<dbReference type="PANTHER" id="PTHR37017">
    <property type="entry name" value="AB HYDROLASE-1 DOMAIN-CONTAINING PROTEIN-RELATED"/>
    <property type="match status" value="1"/>
</dbReference>
<reference evidence="3" key="1">
    <citation type="journal article" date="2017" name="Genome Biol.">
        <title>Comparative genomics reveals high biological diversity and specific adaptations in the industrially and medically important fungal genus Aspergillus.</title>
        <authorList>
            <person name="de Vries R.P."/>
            <person name="Riley R."/>
            <person name="Wiebenga A."/>
            <person name="Aguilar-Osorio G."/>
            <person name="Amillis S."/>
            <person name="Uchima C.A."/>
            <person name="Anderluh G."/>
            <person name="Asadollahi M."/>
            <person name="Askin M."/>
            <person name="Barry K."/>
            <person name="Battaglia E."/>
            <person name="Bayram O."/>
            <person name="Benocci T."/>
            <person name="Braus-Stromeyer S.A."/>
            <person name="Caldana C."/>
            <person name="Canovas D."/>
            <person name="Cerqueira G.C."/>
            <person name="Chen F."/>
            <person name="Chen W."/>
            <person name="Choi C."/>
            <person name="Clum A."/>
            <person name="Dos Santos R.A."/>
            <person name="Damasio A.R."/>
            <person name="Diallinas G."/>
            <person name="Emri T."/>
            <person name="Fekete E."/>
            <person name="Flipphi M."/>
            <person name="Freyberg S."/>
            <person name="Gallo A."/>
            <person name="Gournas C."/>
            <person name="Habgood R."/>
            <person name="Hainaut M."/>
            <person name="Harispe M.L."/>
            <person name="Henrissat B."/>
            <person name="Hilden K.S."/>
            <person name="Hope R."/>
            <person name="Hossain A."/>
            <person name="Karabika E."/>
            <person name="Karaffa L."/>
            <person name="Karanyi Z."/>
            <person name="Krasevec N."/>
            <person name="Kuo A."/>
            <person name="Kusch H."/>
            <person name="LaButti K."/>
            <person name="Lagendijk E.L."/>
            <person name="Lapidus A."/>
            <person name="Levasseur A."/>
            <person name="Lindquist E."/>
            <person name="Lipzen A."/>
            <person name="Logrieco A.F."/>
            <person name="MacCabe A."/>
            <person name="Maekelae M.R."/>
            <person name="Malavazi I."/>
            <person name="Melin P."/>
            <person name="Meyer V."/>
            <person name="Mielnichuk N."/>
            <person name="Miskei M."/>
            <person name="Molnar A.P."/>
            <person name="Mule G."/>
            <person name="Ngan C.Y."/>
            <person name="Orejas M."/>
            <person name="Orosz E."/>
            <person name="Ouedraogo J.P."/>
            <person name="Overkamp K.M."/>
            <person name="Park H.-S."/>
            <person name="Perrone G."/>
            <person name="Piumi F."/>
            <person name="Punt P.J."/>
            <person name="Ram A.F."/>
            <person name="Ramon A."/>
            <person name="Rauscher S."/>
            <person name="Record E."/>
            <person name="Riano-Pachon D.M."/>
            <person name="Robert V."/>
            <person name="Roehrig J."/>
            <person name="Ruller R."/>
            <person name="Salamov A."/>
            <person name="Salih N.S."/>
            <person name="Samson R.A."/>
            <person name="Sandor E."/>
            <person name="Sanguinetti M."/>
            <person name="Schuetze T."/>
            <person name="Sepcic K."/>
            <person name="Shelest E."/>
            <person name="Sherlock G."/>
            <person name="Sophianopoulou V."/>
            <person name="Squina F.M."/>
            <person name="Sun H."/>
            <person name="Susca A."/>
            <person name="Todd R.B."/>
            <person name="Tsang A."/>
            <person name="Unkles S.E."/>
            <person name="van de Wiele N."/>
            <person name="van Rossen-Uffink D."/>
            <person name="Oliveira J.V."/>
            <person name="Vesth T.C."/>
            <person name="Visser J."/>
            <person name="Yu J.-H."/>
            <person name="Zhou M."/>
            <person name="Andersen M.R."/>
            <person name="Archer D.B."/>
            <person name="Baker S.E."/>
            <person name="Benoit I."/>
            <person name="Brakhage A.A."/>
            <person name="Braus G.H."/>
            <person name="Fischer R."/>
            <person name="Frisvad J.C."/>
            <person name="Goldman G.H."/>
            <person name="Houbraken J."/>
            <person name="Oakley B."/>
            <person name="Pocsi I."/>
            <person name="Scazzocchio C."/>
            <person name="Seiboth B."/>
            <person name="vanKuyk P.A."/>
            <person name="Wortman J."/>
            <person name="Dyer P.S."/>
            <person name="Grigoriev I.V."/>
        </authorList>
    </citation>
    <scope>NUCLEOTIDE SEQUENCE [LARGE SCALE GENOMIC DNA]</scope>
    <source>
        <strain evidence="3">ITEM 5010</strain>
    </source>
</reference>
<organism evidence="2 3">
    <name type="scientific">Aspergillus carbonarius (strain ITEM 5010)</name>
    <dbReference type="NCBI Taxonomy" id="602072"/>
    <lineage>
        <taxon>Eukaryota</taxon>
        <taxon>Fungi</taxon>
        <taxon>Dikarya</taxon>
        <taxon>Ascomycota</taxon>
        <taxon>Pezizomycotina</taxon>
        <taxon>Eurotiomycetes</taxon>
        <taxon>Eurotiomycetidae</taxon>
        <taxon>Eurotiales</taxon>
        <taxon>Aspergillaceae</taxon>
        <taxon>Aspergillus</taxon>
        <taxon>Aspergillus subgen. Circumdati</taxon>
    </lineage>
</organism>
<dbReference type="InterPro" id="IPR000073">
    <property type="entry name" value="AB_hydrolase_1"/>
</dbReference>
<evidence type="ECO:0000313" key="3">
    <source>
        <dbReference type="Proteomes" id="UP000188318"/>
    </source>
</evidence>
<accession>A0A1R3RSH4</accession>
<dbReference type="InterPro" id="IPR029058">
    <property type="entry name" value="AB_hydrolase_fold"/>
</dbReference>
<sequence length="250" mass="27160">MTSPKPTIVLVQGSFQTPLVYAKLSTGLRNAGYPVVHPPLPTCSDVEASDFPSRTLRDDALAVTKTIEQLVEEEKSVVVVMHSYGGIVGSEAIPESLARTARQAQRKKGGVDHLFYYSAFLLTKGQSVLGTFGQSPDMMQPDGRFRIKNGAKTLYNDLPTDEAALWESRLIPQSYLVLATCVTRVAYEYIPSTYLVCENDQAAPPQYQEMFAALAKAEVDRCSAGHSPMLSQPAMLVEKIAAVADRASAA</sequence>
<dbReference type="VEuPathDB" id="FungiDB:ASPCADRAFT_505796"/>
<dbReference type="Pfam" id="PF12697">
    <property type="entry name" value="Abhydrolase_6"/>
    <property type="match status" value="1"/>
</dbReference>
<dbReference type="Proteomes" id="UP000188318">
    <property type="component" value="Unassembled WGS sequence"/>
</dbReference>
<dbReference type="InterPro" id="IPR052897">
    <property type="entry name" value="Sec-Metab_Biosynth_Hydrolase"/>
</dbReference>
<dbReference type="STRING" id="602072.A0A1R3RSH4"/>
<evidence type="ECO:0000313" key="2">
    <source>
        <dbReference type="EMBL" id="OOF97445.1"/>
    </source>
</evidence>
<dbReference type="PANTHER" id="PTHR37017:SF11">
    <property type="entry name" value="ESTERASE_LIPASE_THIOESTERASE DOMAIN-CONTAINING PROTEIN"/>
    <property type="match status" value="1"/>
</dbReference>
<dbReference type="EMBL" id="KV907497">
    <property type="protein sequence ID" value="OOF97445.1"/>
    <property type="molecule type" value="Genomic_DNA"/>
</dbReference>
<feature type="domain" description="AB hydrolase-1" evidence="1">
    <location>
        <begin position="8"/>
        <end position="238"/>
    </location>
</feature>
<protein>
    <recommendedName>
        <fullName evidence="1">AB hydrolase-1 domain-containing protein</fullName>
    </recommendedName>
</protein>
<name>A0A1R3RSH4_ASPC5</name>
<gene>
    <name evidence="2" type="ORF">ASPCADRAFT_505796</name>
</gene>
<dbReference type="OrthoDB" id="408373at2759"/>
<keyword evidence="3" id="KW-1185">Reference proteome</keyword>